<evidence type="ECO:0000313" key="3">
    <source>
        <dbReference type="Proteomes" id="UP000531581"/>
    </source>
</evidence>
<gene>
    <name evidence="1" type="ORF">HKX05_19535</name>
    <name evidence="2" type="ORF">HLV41_18845</name>
</gene>
<dbReference type="InterPro" id="IPR018777">
    <property type="entry name" value="Replication_initiator_prot_A"/>
</dbReference>
<dbReference type="Proteomes" id="UP000531581">
    <property type="component" value="Unassembled WGS sequence"/>
</dbReference>
<dbReference type="RefSeq" id="WP_170172233.1">
    <property type="nucleotide sequence ID" value="NZ_JABEOV010000035.1"/>
</dbReference>
<reference evidence="3 4" key="1">
    <citation type="submission" date="2020-05" db="EMBL/GenBank/DDBJ databases">
        <title>Draft Genome Sequences of Sphingomonas sp. Isolated from the International Space Station.</title>
        <authorList>
            <person name="Bijlani S."/>
            <person name="Singh N.K."/>
            <person name="Mason C.E."/>
            <person name="Wang C.C."/>
            <person name="Venkateswaran K."/>
        </authorList>
    </citation>
    <scope>NUCLEOTIDE SEQUENCE [LARGE SCALE GENOMIC DNA]</scope>
    <source>
        <strain evidence="1 4">IIF7SW-B5</strain>
        <strain evidence="2">ISS-IIF7SWP</strain>
    </source>
</reference>
<evidence type="ECO:0000313" key="1">
    <source>
        <dbReference type="EMBL" id="NNG55538.1"/>
    </source>
</evidence>
<protein>
    <submittedName>
        <fullName evidence="1">RepA family protein</fullName>
    </submittedName>
    <submittedName>
        <fullName evidence="2">Replication initiator protein A</fullName>
    </submittedName>
</protein>
<dbReference type="Pfam" id="PF10134">
    <property type="entry name" value="RPA"/>
    <property type="match status" value="1"/>
</dbReference>
<evidence type="ECO:0000313" key="4">
    <source>
        <dbReference type="Proteomes" id="UP000557656"/>
    </source>
</evidence>
<dbReference type="AlphaFoldDB" id="A0A7Y7QZE2"/>
<dbReference type="EMBL" id="JABEOV010000035">
    <property type="protein sequence ID" value="NNG55538.1"/>
    <property type="molecule type" value="Genomic_DNA"/>
</dbReference>
<accession>A0A7Y7QZE2</accession>
<name>A0A7Y7QZE2_9SPHN</name>
<dbReference type="EMBL" id="JABYQV010000025">
    <property type="protein sequence ID" value="NVP33094.1"/>
    <property type="molecule type" value="Genomic_DNA"/>
</dbReference>
<keyword evidence="4" id="KW-1185">Reference proteome</keyword>
<comment type="caution">
    <text evidence="2">The sequence shown here is derived from an EMBL/GenBank/DDBJ whole genome shotgun (WGS) entry which is preliminary data.</text>
</comment>
<organism evidence="2 3">
    <name type="scientific">Sphingomonas sanguinis</name>
    <dbReference type="NCBI Taxonomy" id="33051"/>
    <lineage>
        <taxon>Bacteria</taxon>
        <taxon>Pseudomonadati</taxon>
        <taxon>Pseudomonadota</taxon>
        <taxon>Alphaproteobacteria</taxon>
        <taxon>Sphingomonadales</taxon>
        <taxon>Sphingomonadaceae</taxon>
        <taxon>Sphingomonas</taxon>
    </lineage>
</organism>
<evidence type="ECO:0000313" key="2">
    <source>
        <dbReference type="EMBL" id="NVP33094.1"/>
    </source>
</evidence>
<proteinExistence type="predicted"/>
<dbReference type="Proteomes" id="UP000557656">
    <property type="component" value="Unassembled WGS sequence"/>
</dbReference>
<sequence length="297" mass="33887">MARKRTNTEVQGLLALDCPLRGDIHGDRSVMDFPFFALEKKPQTGIIEHKIGNVSITIRAGEGGIATMYDKEIILYVASIIFEQKARGMALSQEITFTAHDFFRATGTPNPGKRDYARFTDAMSRLQGTQIQTNLKTGGAGHRGWFSWVENAQVIYNDMPEGYERLQAVKIRLCDFLFRAIERDVSMYSYHHEYFKLGLIERRLYEIARSHCDEGPFEVDLESLLKTVGSRSALRRFKQHISDIQQSDTLPHYSIAMRDEIDGNRVRARANETIVTFSERPPKAECPYVQQTLEAIA</sequence>